<evidence type="ECO:0008006" key="7">
    <source>
        <dbReference type="Google" id="ProtNLM"/>
    </source>
</evidence>
<sequence>MKKKISKGTIIRTAVLGLAIVNNALAIAGKSPLPVDNQTVTEVISFVFTTAAAFAAWWKNNSFSQNAIAADEVLHGEKGE</sequence>
<keyword evidence="3" id="KW-1133">Transmembrane helix</keyword>
<dbReference type="EMBL" id="BAABZQ010000001">
    <property type="protein sequence ID" value="GAA6500417.1"/>
    <property type="molecule type" value="Genomic_DNA"/>
</dbReference>
<comment type="subcellular location">
    <subcellularLocation>
        <location evidence="1">Membrane</location>
    </subcellularLocation>
</comment>
<evidence type="ECO:0000313" key="5">
    <source>
        <dbReference type="EMBL" id="GAA6500417.1"/>
    </source>
</evidence>
<accession>A0ABQ0BV49</accession>
<proteinExistence type="predicted"/>
<evidence type="ECO:0000256" key="3">
    <source>
        <dbReference type="ARBA" id="ARBA00022989"/>
    </source>
</evidence>
<name>A0ABQ0BV49_9FIRM</name>
<evidence type="ECO:0000256" key="2">
    <source>
        <dbReference type="ARBA" id="ARBA00022692"/>
    </source>
</evidence>
<dbReference type="NCBIfam" id="TIGR01592">
    <property type="entry name" value="holin_SPP1"/>
    <property type="match status" value="1"/>
</dbReference>
<dbReference type="Proteomes" id="UP001600941">
    <property type="component" value="Unassembled WGS sequence"/>
</dbReference>
<dbReference type="RefSeq" id="WP_390424246.1">
    <property type="nucleotide sequence ID" value="NZ_BAABZQ010000001.1"/>
</dbReference>
<dbReference type="InterPro" id="IPR006479">
    <property type="entry name" value="Holin"/>
</dbReference>
<evidence type="ECO:0000256" key="4">
    <source>
        <dbReference type="ARBA" id="ARBA00023136"/>
    </source>
</evidence>
<keyword evidence="4" id="KW-0472">Membrane</keyword>
<reference evidence="5 6" key="1">
    <citation type="submission" date="2024-04" db="EMBL/GenBank/DDBJ databases">
        <title>Defined microbial consortia suppress multidrug-resistant proinflammatory Enterobacteriaceae via ecological control.</title>
        <authorList>
            <person name="Furuichi M."/>
            <person name="Kawaguchi T."/>
            <person name="Pust M."/>
            <person name="Yasuma K."/>
            <person name="Plichta D."/>
            <person name="Hasegawa N."/>
            <person name="Ohya T."/>
            <person name="Bhattarai S."/>
            <person name="Sasajima S."/>
            <person name="Aoto Y."/>
            <person name="Tuganbaev T."/>
            <person name="Yaginuma M."/>
            <person name="Ueda M."/>
            <person name="Okahashi N."/>
            <person name="Amafuji K."/>
            <person name="Kiridooshi Y."/>
            <person name="Sugita K."/>
            <person name="Strazar M."/>
            <person name="Skelly A."/>
            <person name="Suda W."/>
            <person name="Hattori M."/>
            <person name="Nakamoto N."/>
            <person name="Caballero S."/>
            <person name="Norman J."/>
            <person name="Olle B."/>
            <person name="Tanoue T."/>
            <person name="Arita M."/>
            <person name="Bucci V."/>
            <person name="Atarashi K."/>
            <person name="Xavier R."/>
            <person name="Honda K."/>
        </authorList>
    </citation>
    <scope>NUCLEOTIDE SEQUENCE [LARGE SCALE GENOMIC DNA]</scope>
    <source>
        <strain evidence="6">k34-0107-D12</strain>
    </source>
</reference>
<comment type="caution">
    <text evidence="5">The sequence shown here is derived from an EMBL/GenBank/DDBJ whole genome shotgun (WGS) entry which is preliminary data.</text>
</comment>
<evidence type="ECO:0000256" key="1">
    <source>
        <dbReference type="ARBA" id="ARBA00004370"/>
    </source>
</evidence>
<protein>
    <recommendedName>
        <fullName evidence="7">Phage holin</fullName>
    </recommendedName>
</protein>
<keyword evidence="2" id="KW-0812">Transmembrane</keyword>
<gene>
    <name evidence="5" type="ORF">K340107D12_32330</name>
</gene>
<evidence type="ECO:0000313" key="6">
    <source>
        <dbReference type="Proteomes" id="UP001600941"/>
    </source>
</evidence>
<keyword evidence="6" id="KW-1185">Reference proteome</keyword>
<organism evidence="5 6">
    <name type="scientific">Blautia parvula</name>
    <dbReference type="NCBI Taxonomy" id="2877527"/>
    <lineage>
        <taxon>Bacteria</taxon>
        <taxon>Bacillati</taxon>
        <taxon>Bacillota</taxon>
        <taxon>Clostridia</taxon>
        <taxon>Lachnospirales</taxon>
        <taxon>Lachnospiraceae</taxon>
        <taxon>Blautia</taxon>
    </lineage>
</organism>
<dbReference type="Pfam" id="PF04688">
    <property type="entry name" value="Holin_SPP1"/>
    <property type="match status" value="1"/>
</dbReference>